<feature type="non-terminal residue" evidence="1">
    <location>
        <position position="69"/>
    </location>
</feature>
<gene>
    <name evidence="1" type="ORF">GCK32_012467</name>
</gene>
<name>A0AAN8ICP9_TRICO</name>
<dbReference type="EMBL" id="WIXE01021625">
    <property type="protein sequence ID" value="KAK5968221.1"/>
    <property type="molecule type" value="Genomic_DNA"/>
</dbReference>
<dbReference type="AlphaFoldDB" id="A0AAN8ICP9"/>
<sequence>MLLLGQVMADTAQEHLMDRPLPWNLDLMDGKALPEYIMEGKIPWEDTAAVVAVDMVMDIALPEDIMDGQ</sequence>
<evidence type="ECO:0000313" key="1">
    <source>
        <dbReference type="EMBL" id="KAK5968221.1"/>
    </source>
</evidence>
<organism evidence="1 2">
    <name type="scientific">Trichostrongylus colubriformis</name>
    <name type="common">Black scour worm</name>
    <dbReference type="NCBI Taxonomy" id="6319"/>
    <lineage>
        <taxon>Eukaryota</taxon>
        <taxon>Metazoa</taxon>
        <taxon>Ecdysozoa</taxon>
        <taxon>Nematoda</taxon>
        <taxon>Chromadorea</taxon>
        <taxon>Rhabditida</taxon>
        <taxon>Rhabditina</taxon>
        <taxon>Rhabditomorpha</taxon>
        <taxon>Strongyloidea</taxon>
        <taxon>Trichostrongylidae</taxon>
        <taxon>Trichostrongylus</taxon>
    </lineage>
</organism>
<proteinExistence type="predicted"/>
<dbReference type="Proteomes" id="UP001331761">
    <property type="component" value="Unassembled WGS sequence"/>
</dbReference>
<comment type="caution">
    <text evidence="1">The sequence shown here is derived from an EMBL/GenBank/DDBJ whole genome shotgun (WGS) entry which is preliminary data.</text>
</comment>
<reference evidence="1 2" key="1">
    <citation type="submission" date="2019-10" db="EMBL/GenBank/DDBJ databases">
        <title>Assembly and Annotation for the nematode Trichostrongylus colubriformis.</title>
        <authorList>
            <person name="Martin J."/>
        </authorList>
    </citation>
    <scope>NUCLEOTIDE SEQUENCE [LARGE SCALE GENOMIC DNA]</scope>
    <source>
        <strain evidence="1">G859</strain>
        <tissue evidence="1">Whole worm</tissue>
    </source>
</reference>
<protein>
    <submittedName>
        <fullName evidence="1">Uncharacterized protein</fullName>
    </submittedName>
</protein>
<evidence type="ECO:0000313" key="2">
    <source>
        <dbReference type="Proteomes" id="UP001331761"/>
    </source>
</evidence>
<keyword evidence="2" id="KW-1185">Reference proteome</keyword>
<accession>A0AAN8ICP9</accession>